<keyword evidence="3 6" id="KW-0812">Transmembrane</keyword>
<feature type="domain" description="Putative aromatic acid exporter C-terminal" evidence="7">
    <location>
        <begin position="145"/>
        <end position="309"/>
    </location>
</feature>
<sequence length="331" mass="38539">MKIGYRTIKTAVGTPIAVSIAQLLGLTNFVSAGILTILCIQSSRKRSFVTAWDRFLACAIASIYSFIFFELFGHNPIALGMMLIAFIPTTVFLHITSGIATSSVIILNLYSASSNPTSFLMQQFLLIIIGIGTALLLNLYMPSLDKILEDKQKELEDKFQEILFQISRYIRNNEEVWDGKEIIESEEMLNKANNLVERDIENHFIRNKHPYRDYFRMRYRQLEHLKAMLPLASQLERADALSERIADYFERLSKNVYPENTAIIFLNELKELRASFNLEKLPTTREAFEVRSNLFQLLHEVEDYLKIKQKYKKTDIKLVKRYERKRQESQE</sequence>
<evidence type="ECO:0000256" key="2">
    <source>
        <dbReference type="ARBA" id="ARBA00022475"/>
    </source>
</evidence>
<accession>A0A3D8PSM8</accession>
<evidence type="ECO:0000256" key="1">
    <source>
        <dbReference type="ARBA" id="ARBA00004651"/>
    </source>
</evidence>
<dbReference type="InterPro" id="IPR038323">
    <property type="entry name" value="ArAE_1_C_sf"/>
</dbReference>
<keyword evidence="5 6" id="KW-0472">Membrane</keyword>
<evidence type="ECO:0000313" key="9">
    <source>
        <dbReference type="Proteomes" id="UP000257143"/>
    </source>
</evidence>
<evidence type="ECO:0000256" key="5">
    <source>
        <dbReference type="ARBA" id="ARBA00023136"/>
    </source>
</evidence>
<reference evidence="9" key="1">
    <citation type="submission" date="2017-11" db="EMBL/GenBank/DDBJ databases">
        <authorList>
            <person name="Zhu W."/>
        </authorList>
    </citation>
    <scope>NUCLEOTIDE SEQUENCE [LARGE SCALE GENOMIC DNA]</scope>
    <source>
        <strain evidence="9">CAU 1183</strain>
    </source>
</reference>
<feature type="transmembrane region" description="Helical" evidence="6">
    <location>
        <begin position="119"/>
        <end position="141"/>
    </location>
</feature>
<feature type="transmembrane region" description="Helical" evidence="6">
    <location>
        <begin position="52"/>
        <end position="72"/>
    </location>
</feature>
<dbReference type="Gene3D" id="1.20.120.940">
    <property type="entry name" value="Putative aromatic acid exporter, C-terminal domain"/>
    <property type="match status" value="1"/>
</dbReference>
<feature type="transmembrane region" description="Helical" evidence="6">
    <location>
        <begin position="20"/>
        <end position="40"/>
    </location>
</feature>
<evidence type="ECO:0000313" key="8">
    <source>
        <dbReference type="EMBL" id="RDW19136.1"/>
    </source>
</evidence>
<keyword evidence="2" id="KW-1003">Cell membrane</keyword>
<organism evidence="8 9">
    <name type="scientific">Oceanobacillus arenosus</name>
    <dbReference type="NCBI Taxonomy" id="1229153"/>
    <lineage>
        <taxon>Bacteria</taxon>
        <taxon>Bacillati</taxon>
        <taxon>Bacillota</taxon>
        <taxon>Bacilli</taxon>
        <taxon>Bacillales</taxon>
        <taxon>Bacillaceae</taxon>
        <taxon>Oceanobacillus</taxon>
    </lineage>
</organism>
<proteinExistence type="predicted"/>
<dbReference type="Pfam" id="PF11728">
    <property type="entry name" value="ArAE_1_C"/>
    <property type="match status" value="1"/>
</dbReference>
<evidence type="ECO:0000256" key="6">
    <source>
        <dbReference type="SAM" id="Phobius"/>
    </source>
</evidence>
<name>A0A3D8PSM8_9BACI</name>
<dbReference type="InterPro" id="IPR021062">
    <property type="entry name" value="ArAE_1_C"/>
</dbReference>
<feature type="transmembrane region" description="Helical" evidence="6">
    <location>
        <begin position="78"/>
        <end position="107"/>
    </location>
</feature>
<dbReference type="Proteomes" id="UP000257143">
    <property type="component" value="Unassembled WGS sequence"/>
</dbReference>
<dbReference type="PANTHER" id="PTHR40064">
    <property type="entry name" value="MEMBRANE PROTEIN-RELATED"/>
    <property type="match status" value="1"/>
</dbReference>
<dbReference type="RefSeq" id="WP_115772871.1">
    <property type="nucleotide sequence ID" value="NZ_PIOC01000014.1"/>
</dbReference>
<gene>
    <name evidence="8" type="ORF">CWR48_08795</name>
</gene>
<evidence type="ECO:0000256" key="3">
    <source>
        <dbReference type="ARBA" id="ARBA00022692"/>
    </source>
</evidence>
<keyword evidence="9" id="KW-1185">Reference proteome</keyword>
<evidence type="ECO:0000256" key="4">
    <source>
        <dbReference type="ARBA" id="ARBA00022989"/>
    </source>
</evidence>
<dbReference type="InterPro" id="IPR052984">
    <property type="entry name" value="UPF0421"/>
</dbReference>
<dbReference type="AlphaFoldDB" id="A0A3D8PSM8"/>
<comment type="caution">
    <text evidence="8">The sequence shown here is derived from an EMBL/GenBank/DDBJ whole genome shotgun (WGS) entry which is preliminary data.</text>
</comment>
<dbReference type="InterPro" id="IPR010343">
    <property type="entry name" value="ArAE_1"/>
</dbReference>
<dbReference type="Pfam" id="PF06081">
    <property type="entry name" value="ArAE_1"/>
    <property type="match status" value="1"/>
</dbReference>
<dbReference type="OrthoDB" id="357521at2"/>
<comment type="subcellular location">
    <subcellularLocation>
        <location evidence="1">Cell membrane</location>
        <topology evidence="1">Multi-pass membrane protein</topology>
    </subcellularLocation>
</comment>
<evidence type="ECO:0000259" key="7">
    <source>
        <dbReference type="Pfam" id="PF11728"/>
    </source>
</evidence>
<dbReference type="EMBL" id="PIOC01000014">
    <property type="protein sequence ID" value="RDW19136.1"/>
    <property type="molecule type" value="Genomic_DNA"/>
</dbReference>
<dbReference type="PANTHER" id="PTHR40064:SF1">
    <property type="entry name" value="MEMBRANE PROTEIN"/>
    <property type="match status" value="1"/>
</dbReference>
<keyword evidence="4 6" id="KW-1133">Transmembrane helix</keyword>
<dbReference type="GO" id="GO:0005886">
    <property type="term" value="C:plasma membrane"/>
    <property type="evidence" value="ECO:0007669"/>
    <property type="project" value="UniProtKB-SubCell"/>
</dbReference>
<protein>
    <recommendedName>
        <fullName evidence="7">Putative aromatic acid exporter C-terminal domain-containing protein</fullName>
    </recommendedName>
</protein>